<proteinExistence type="predicted"/>
<protein>
    <submittedName>
        <fullName evidence="1">Thiamine pyrophosphokinase</fullName>
        <ecNumber evidence="1">2.7.6.2</ecNumber>
    </submittedName>
</protein>
<organism evidence="1 2">
    <name type="scientific">Spiromyces aspiralis</name>
    <dbReference type="NCBI Taxonomy" id="68401"/>
    <lineage>
        <taxon>Eukaryota</taxon>
        <taxon>Fungi</taxon>
        <taxon>Fungi incertae sedis</taxon>
        <taxon>Zoopagomycota</taxon>
        <taxon>Kickxellomycotina</taxon>
        <taxon>Kickxellomycetes</taxon>
        <taxon>Kickxellales</taxon>
        <taxon>Kickxellaceae</taxon>
        <taxon>Spiromyces</taxon>
    </lineage>
</organism>
<keyword evidence="1" id="KW-0808">Transferase</keyword>
<gene>
    <name evidence="1" type="primary">THI80</name>
    <name evidence="1" type="ORF">EV182_003919</name>
</gene>
<keyword evidence="2" id="KW-1185">Reference proteome</keyword>
<dbReference type="Proteomes" id="UP001145114">
    <property type="component" value="Unassembled WGS sequence"/>
</dbReference>
<dbReference type="EC" id="2.7.6.2" evidence="1"/>
<sequence length="209" mass="23208">MPAEIRDQLLAATKVVLLILNQPIPDSQSTLFDSLWQRGKYLQYAGHCIPAPRDLSAQNVPALTHLDDNTTDFMKALSYIDDRVVGDNMVIVFGDFGGRLDHAMHTLHVLNNEGKRRKIMMITPQNIVFAIRKGTTKILFDKDVDGPACGLLPLAGPVRLTTCGLRWNLDDHESSFEGMMSTSNIIDGPEVIVSTTNTIIWTGEFRATK</sequence>
<name>A0ACC1HCR5_9FUNG</name>
<accession>A0ACC1HCR5</accession>
<reference evidence="1" key="1">
    <citation type="submission" date="2022-06" db="EMBL/GenBank/DDBJ databases">
        <title>Phylogenomic reconstructions and comparative analyses of Kickxellomycotina fungi.</title>
        <authorList>
            <person name="Reynolds N.K."/>
            <person name="Stajich J.E."/>
            <person name="Barry K."/>
            <person name="Grigoriev I.V."/>
            <person name="Crous P."/>
            <person name="Smith M.E."/>
        </authorList>
    </citation>
    <scope>NUCLEOTIDE SEQUENCE</scope>
    <source>
        <strain evidence="1">RSA 2271</strain>
    </source>
</reference>
<evidence type="ECO:0000313" key="1">
    <source>
        <dbReference type="EMBL" id="KAJ1674121.1"/>
    </source>
</evidence>
<evidence type="ECO:0000313" key="2">
    <source>
        <dbReference type="Proteomes" id="UP001145114"/>
    </source>
</evidence>
<comment type="caution">
    <text evidence="1">The sequence shown here is derived from an EMBL/GenBank/DDBJ whole genome shotgun (WGS) entry which is preliminary data.</text>
</comment>
<dbReference type="EMBL" id="JAMZIH010006245">
    <property type="protein sequence ID" value="KAJ1674121.1"/>
    <property type="molecule type" value="Genomic_DNA"/>
</dbReference>